<organism evidence="2 3">
    <name type="scientific">Mytilus edulis</name>
    <name type="common">Blue mussel</name>
    <dbReference type="NCBI Taxonomy" id="6550"/>
    <lineage>
        <taxon>Eukaryota</taxon>
        <taxon>Metazoa</taxon>
        <taxon>Spiralia</taxon>
        <taxon>Lophotrochozoa</taxon>
        <taxon>Mollusca</taxon>
        <taxon>Bivalvia</taxon>
        <taxon>Autobranchia</taxon>
        <taxon>Pteriomorphia</taxon>
        <taxon>Mytilida</taxon>
        <taxon>Mytiloidea</taxon>
        <taxon>Mytilidae</taxon>
        <taxon>Mytilinae</taxon>
        <taxon>Mytilus</taxon>
    </lineage>
</organism>
<keyword evidence="3" id="KW-1185">Reference proteome</keyword>
<proteinExistence type="predicted"/>
<evidence type="ECO:0000313" key="2">
    <source>
        <dbReference type="EMBL" id="CAG2212150.1"/>
    </source>
</evidence>
<reference evidence="2" key="1">
    <citation type="submission" date="2021-03" db="EMBL/GenBank/DDBJ databases">
        <authorList>
            <person name="Bekaert M."/>
        </authorList>
    </citation>
    <scope>NUCLEOTIDE SEQUENCE</scope>
</reference>
<dbReference type="Proteomes" id="UP000683360">
    <property type="component" value="Unassembled WGS sequence"/>
</dbReference>
<dbReference type="Pfam" id="PF12248">
    <property type="entry name" value="Methyltransf_FA"/>
    <property type="match status" value="1"/>
</dbReference>
<dbReference type="InterPro" id="IPR022041">
    <property type="entry name" value="Methyltransf_FA"/>
</dbReference>
<evidence type="ECO:0000259" key="1">
    <source>
        <dbReference type="Pfam" id="PF12248"/>
    </source>
</evidence>
<dbReference type="EMBL" id="CAJPWZ010001290">
    <property type="protein sequence ID" value="CAG2212150.1"/>
    <property type="molecule type" value="Genomic_DNA"/>
</dbReference>
<dbReference type="OrthoDB" id="6168528at2759"/>
<evidence type="ECO:0000313" key="3">
    <source>
        <dbReference type="Proteomes" id="UP000683360"/>
    </source>
</evidence>
<name>A0A8S3S594_MYTED</name>
<sequence>MVYIYVLVICCCCTNYHKGVLGDRINEVYIETFLNDTINVDIKDTYKGYTNLTPFGLVPPVSENIIILEFACFGGCILLTQNADLTGTELYEVCFAFYGDLIIMWKISDGESVELARKAVPNLLSCSEMTVVWVTWDSGVITFGTGNPESNGVLSAIDDRPFNIQGVGVASITLGVWKFIIKANPTGYYCRMSYTYATGYLISITTQKTRAYCAIECQKSNDCLGFNFRYEGILNCELVEGGQLVIKDEHYEWHFYSKCLQDNDGCVSCNV</sequence>
<gene>
    <name evidence="2" type="ORF">MEDL_26114</name>
</gene>
<dbReference type="AlphaFoldDB" id="A0A8S3S594"/>
<feature type="domain" description="Farnesoic acid O-methyl transferase" evidence="1">
    <location>
        <begin position="75"/>
        <end position="177"/>
    </location>
</feature>
<protein>
    <recommendedName>
        <fullName evidence="1">Farnesoic acid O-methyl transferase domain-containing protein</fullName>
    </recommendedName>
</protein>
<comment type="caution">
    <text evidence="2">The sequence shown here is derived from an EMBL/GenBank/DDBJ whole genome shotgun (WGS) entry which is preliminary data.</text>
</comment>
<accession>A0A8S3S594</accession>